<dbReference type="STRING" id="1592317.DPF_0058"/>
<dbReference type="EMBL" id="BDFE01000004">
    <property type="protein sequence ID" value="GAU07380.1"/>
    <property type="molecule type" value="Genomic_DNA"/>
</dbReference>
<evidence type="ECO:0000256" key="2">
    <source>
        <dbReference type="ARBA" id="ARBA00022643"/>
    </source>
</evidence>
<keyword evidence="5" id="KW-1185">Reference proteome</keyword>
<organism evidence="4 5">
    <name type="scientific">Desulfoplanes formicivorans</name>
    <dbReference type="NCBI Taxonomy" id="1592317"/>
    <lineage>
        <taxon>Bacteria</taxon>
        <taxon>Pseudomonadati</taxon>
        <taxon>Thermodesulfobacteriota</taxon>
        <taxon>Desulfovibrionia</taxon>
        <taxon>Desulfovibrionales</taxon>
        <taxon>Desulfoplanaceae</taxon>
        <taxon>Desulfoplanes</taxon>
    </lineage>
</organism>
<dbReference type="SUPFAM" id="SSF52218">
    <property type="entry name" value="Flavoproteins"/>
    <property type="match status" value="1"/>
</dbReference>
<dbReference type="RefSeq" id="WP_069856802.1">
    <property type="nucleotide sequence ID" value="NZ_BDFE01000004.1"/>
</dbReference>
<evidence type="ECO:0000313" key="5">
    <source>
        <dbReference type="Proteomes" id="UP000095200"/>
    </source>
</evidence>
<accession>A0A194ADV1</accession>
<dbReference type="Gene3D" id="3.40.50.360">
    <property type="match status" value="1"/>
</dbReference>
<protein>
    <submittedName>
        <fullName evidence="4">NADPH-dependent FMN reductase</fullName>
    </submittedName>
</protein>
<evidence type="ECO:0000259" key="3">
    <source>
        <dbReference type="Pfam" id="PF03358"/>
    </source>
</evidence>
<gene>
    <name evidence="4" type="ORF">DPF_0058</name>
</gene>
<dbReference type="InterPro" id="IPR005025">
    <property type="entry name" value="FMN_Rdtase-like_dom"/>
</dbReference>
<keyword evidence="1" id="KW-0285">Flavoprotein</keyword>
<reference evidence="5" key="1">
    <citation type="submission" date="2016-06" db="EMBL/GenBank/DDBJ databases">
        <title>Draft genome sequence of Desulfoplanes formicivorans strain Pf12B.</title>
        <authorList>
            <person name="Watanabe M."/>
            <person name="Kojima H."/>
            <person name="Fukui M."/>
        </authorList>
    </citation>
    <scope>NUCLEOTIDE SEQUENCE [LARGE SCALE GENOMIC DNA]</scope>
    <source>
        <strain evidence="5">Pf12B</strain>
    </source>
</reference>
<dbReference type="PANTHER" id="PTHR43278">
    <property type="entry name" value="NAD(P)H-DEPENDENT FMN-CONTAINING OXIDOREDUCTASE YWQN-RELATED"/>
    <property type="match status" value="1"/>
</dbReference>
<evidence type="ECO:0000313" key="4">
    <source>
        <dbReference type="EMBL" id="GAU07380.1"/>
    </source>
</evidence>
<keyword evidence="2" id="KW-0288">FMN</keyword>
<feature type="domain" description="NADPH-dependent FMN reductase-like" evidence="3">
    <location>
        <begin position="4"/>
        <end position="148"/>
    </location>
</feature>
<dbReference type="GO" id="GO:0016491">
    <property type="term" value="F:oxidoreductase activity"/>
    <property type="evidence" value="ECO:0007669"/>
    <property type="project" value="InterPro"/>
</dbReference>
<sequence>MRAQVIGISGSPVKNSNTDRLVQAVLNSTGLATEFIKLSQHTIRGCMACMRCVNDNICKVKDDFPEVARKVRQAQALVVGGYPPYGSLDSFTKAFLERLFSLRHRHGCNQGKLAVTVVTGNGRGTPGIDMASAQIKTALTHEGMEVLGQLKVTGNLKCVRCSHGQTCSMSALPRLFGDDINTLPQTYCRVEDQKETWEQAQKLGREIATRLAGNRETT</sequence>
<dbReference type="InterPro" id="IPR029039">
    <property type="entry name" value="Flavoprotein-like_sf"/>
</dbReference>
<comment type="caution">
    <text evidence="4">The sequence shown here is derived from an EMBL/GenBank/DDBJ whole genome shotgun (WGS) entry which is preliminary data.</text>
</comment>
<dbReference type="OrthoDB" id="9790975at2"/>
<dbReference type="Proteomes" id="UP000095200">
    <property type="component" value="Unassembled WGS sequence"/>
</dbReference>
<name>A0A194ADV1_9BACT</name>
<dbReference type="InterPro" id="IPR051796">
    <property type="entry name" value="ISF_SsuE-like"/>
</dbReference>
<dbReference type="Pfam" id="PF03358">
    <property type="entry name" value="FMN_red"/>
    <property type="match status" value="1"/>
</dbReference>
<evidence type="ECO:0000256" key="1">
    <source>
        <dbReference type="ARBA" id="ARBA00022630"/>
    </source>
</evidence>
<dbReference type="PANTHER" id="PTHR43278:SF1">
    <property type="entry name" value="IRON-SULFUR FLAVOPROTEIN MJ1083"/>
    <property type="match status" value="1"/>
</dbReference>
<dbReference type="AlphaFoldDB" id="A0A194ADV1"/>
<proteinExistence type="predicted"/>